<dbReference type="InterPro" id="IPR027417">
    <property type="entry name" value="P-loop_NTPase"/>
</dbReference>
<sequence length="170" mass="20053">MIRKTLVNVLYYYFINYIRKTRGKIRNPDSIRNVIIVEEAQKLVPVNYNGKNELSTPLGMSTWTARAYGVSMLFVATDPILESSVISNTGITILFYGKYDYKISRMLNISNENFSELIHHLRERQRFLYCNKGEIQLCRSFNYDIPSKESIAFQYFKFIRKKHILKSKNQ</sequence>
<comment type="caution">
    <text evidence="1">The sequence shown here is derived from an EMBL/GenBank/DDBJ whole genome shotgun (WGS) entry which is preliminary data.</text>
</comment>
<evidence type="ECO:0000313" key="1">
    <source>
        <dbReference type="EMBL" id="KKK53731.1"/>
    </source>
</evidence>
<reference evidence="1" key="1">
    <citation type="journal article" date="2015" name="Nature">
        <title>Complex archaea that bridge the gap between prokaryotes and eukaryotes.</title>
        <authorList>
            <person name="Spang A."/>
            <person name="Saw J.H."/>
            <person name="Jorgensen S.L."/>
            <person name="Zaremba-Niedzwiedzka K."/>
            <person name="Martijn J."/>
            <person name="Lind A.E."/>
            <person name="van Eijk R."/>
            <person name="Schleper C."/>
            <person name="Guy L."/>
            <person name="Ettema T.J."/>
        </authorList>
    </citation>
    <scope>NUCLEOTIDE SEQUENCE</scope>
</reference>
<evidence type="ECO:0008006" key="2">
    <source>
        <dbReference type="Google" id="ProtNLM"/>
    </source>
</evidence>
<dbReference type="Gene3D" id="3.40.50.300">
    <property type="entry name" value="P-loop containing nucleotide triphosphate hydrolases"/>
    <property type="match status" value="1"/>
</dbReference>
<organism evidence="1">
    <name type="scientific">marine sediment metagenome</name>
    <dbReference type="NCBI Taxonomy" id="412755"/>
    <lineage>
        <taxon>unclassified sequences</taxon>
        <taxon>metagenomes</taxon>
        <taxon>ecological metagenomes</taxon>
    </lineage>
</organism>
<accession>A0A0F8Z0M5</accession>
<proteinExistence type="predicted"/>
<protein>
    <recommendedName>
        <fullName evidence="2">TraD/TraG TraM recognition site domain-containing protein</fullName>
    </recommendedName>
</protein>
<dbReference type="EMBL" id="LAZR01066356">
    <property type="protein sequence ID" value="KKK53731.1"/>
    <property type="molecule type" value="Genomic_DNA"/>
</dbReference>
<name>A0A0F8Z0M5_9ZZZZ</name>
<dbReference type="AlphaFoldDB" id="A0A0F8Z0M5"/>
<gene>
    <name evidence="1" type="ORF">LCGC14_3091830</name>
</gene>